<dbReference type="InterPro" id="IPR050188">
    <property type="entry name" value="RluA_PseudoU_synthase"/>
</dbReference>
<dbReference type="SUPFAM" id="SSF55120">
    <property type="entry name" value="Pseudouridine synthase"/>
    <property type="match status" value="1"/>
</dbReference>
<dbReference type="PROSITE" id="PS50889">
    <property type="entry name" value="S4"/>
    <property type="match status" value="1"/>
</dbReference>
<dbReference type="Pfam" id="PF00849">
    <property type="entry name" value="PseudoU_synth_2"/>
    <property type="match status" value="1"/>
</dbReference>
<proteinExistence type="inferred from homology"/>
<dbReference type="PROSITE" id="PS01129">
    <property type="entry name" value="PSI_RLU"/>
    <property type="match status" value="1"/>
</dbReference>
<dbReference type="GO" id="GO:0003723">
    <property type="term" value="F:RNA binding"/>
    <property type="evidence" value="ECO:0007669"/>
    <property type="project" value="UniProtKB-KW"/>
</dbReference>
<dbReference type="InterPro" id="IPR006224">
    <property type="entry name" value="PsdUridine_synth_RluA-like_CS"/>
</dbReference>
<accession>A0A060M4V0</accession>
<name>A0A060M4V0_9BACI</name>
<dbReference type="PATRIC" id="fig|1246626.3.peg.2502"/>
<reference evidence="7 8" key="1">
    <citation type="journal article" date="2014" name="Gene">
        <title>A comparative genomic analysis of the alkalitolerant soil bacterium Bacillus lehensis G1.</title>
        <authorList>
            <person name="Noor Y.M."/>
            <person name="Samsulrizal N.H."/>
            <person name="Jema'on N.A."/>
            <person name="Low K.O."/>
            <person name="Ramli A.N."/>
            <person name="Alias N.I."/>
            <person name="Damis S.I."/>
            <person name="Fuzi S.F."/>
            <person name="Isa M.N."/>
            <person name="Murad A.M."/>
            <person name="Raih M.F."/>
            <person name="Bakar F.D."/>
            <person name="Najimudin N."/>
            <person name="Mahadi N.M."/>
            <person name="Illias R.M."/>
        </authorList>
    </citation>
    <scope>NUCLEOTIDE SEQUENCE [LARGE SCALE GENOMIC DNA]</scope>
    <source>
        <strain evidence="7 8">G1</strain>
    </source>
</reference>
<comment type="similarity">
    <text evidence="2 5">Belongs to the pseudouridine synthase RluA family.</text>
</comment>
<comment type="function">
    <text evidence="5">Responsible for synthesis of pseudouridine from uracil.</text>
</comment>
<dbReference type="HOGENOM" id="CLU_016902_8_2_9"/>
<dbReference type="EMBL" id="CP003923">
    <property type="protein sequence ID" value="AIC95079.1"/>
    <property type="molecule type" value="Genomic_DNA"/>
</dbReference>
<evidence type="ECO:0000313" key="7">
    <source>
        <dbReference type="EMBL" id="AIC95079.1"/>
    </source>
</evidence>
<protein>
    <recommendedName>
        <fullName evidence="5">Pseudouridine synthase</fullName>
        <ecNumber evidence="5">5.4.99.-</ecNumber>
    </recommendedName>
</protein>
<dbReference type="RefSeq" id="WP_078440086.1">
    <property type="nucleotide sequence ID" value="NZ_CP003923.1"/>
</dbReference>
<feature type="active site" evidence="3">
    <location>
        <position position="138"/>
    </location>
</feature>
<dbReference type="STRING" id="1246626.BleG1_2512"/>
<dbReference type="EC" id="5.4.99.-" evidence="5"/>
<sequence length="313" mass="35293">MNKKELNWRVSQSEANLSLRAFLREEKQLSKRLLSAIKFQGGEIYLNDEPVTVRANVNEGDHVRIRLPIEQVSSSLKPQKMALTIHYEDTDLLVVEKPALVATIPSHDHPDHTLANAVLNYYQEQDIAATFHAVNRLDRGTSGLLMIAKHRYAHDLLSKAQQQGELKRYYTALVTGVSTLEGLINAPIGRKASSIIEREVRADGKPALTYYRRLASNGKESLLQLELQTGRTHQIRVHLQSIGLPLLGDGLYGGDQQFFTHQALHCYQLAFTQPLTGERYVIKSALPKDWKNRCADMTIDDANQDFLPSMLVD</sequence>
<evidence type="ECO:0000259" key="6">
    <source>
        <dbReference type="Pfam" id="PF00849"/>
    </source>
</evidence>
<dbReference type="NCBIfam" id="TIGR00005">
    <property type="entry name" value="rluA_subfam"/>
    <property type="match status" value="1"/>
</dbReference>
<organism evidence="7 8">
    <name type="scientific">Shouchella lehensis G1</name>
    <dbReference type="NCBI Taxonomy" id="1246626"/>
    <lineage>
        <taxon>Bacteria</taxon>
        <taxon>Bacillati</taxon>
        <taxon>Bacillota</taxon>
        <taxon>Bacilli</taxon>
        <taxon>Bacillales</taxon>
        <taxon>Bacillaceae</taxon>
        <taxon>Shouchella</taxon>
    </lineage>
</organism>
<gene>
    <name evidence="7" type="ORF">BleG1_2512</name>
</gene>
<dbReference type="PANTHER" id="PTHR21600:SF35">
    <property type="entry name" value="PSEUDOURIDINE SYNTHASE"/>
    <property type="match status" value="1"/>
</dbReference>
<keyword evidence="8" id="KW-1185">Reference proteome</keyword>
<keyword evidence="4" id="KW-0694">RNA-binding</keyword>
<comment type="catalytic activity">
    <reaction evidence="1 5">
        <text>a uridine in RNA = a pseudouridine in RNA</text>
        <dbReference type="Rhea" id="RHEA:48348"/>
        <dbReference type="Rhea" id="RHEA-COMP:12068"/>
        <dbReference type="Rhea" id="RHEA-COMP:12069"/>
        <dbReference type="ChEBI" id="CHEBI:65314"/>
        <dbReference type="ChEBI" id="CHEBI:65315"/>
    </reaction>
</comment>
<feature type="domain" description="Pseudouridine synthase RsuA/RluA-like" evidence="6">
    <location>
        <begin position="91"/>
        <end position="241"/>
    </location>
</feature>
<evidence type="ECO:0000256" key="2">
    <source>
        <dbReference type="ARBA" id="ARBA00010876"/>
    </source>
</evidence>
<dbReference type="GO" id="GO:0009982">
    <property type="term" value="F:pseudouridine synthase activity"/>
    <property type="evidence" value="ECO:0007669"/>
    <property type="project" value="InterPro"/>
</dbReference>
<evidence type="ECO:0000256" key="4">
    <source>
        <dbReference type="PROSITE-ProRule" id="PRU00182"/>
    </source>
</evidence>
<evidence type="ECO:0000256" key="3">
    <source>
        <dbReference type="PIRSR" id="PIRSR606225-1"/>
    </source>
</evidence>
<evidence type="ECO:0000256" key="1">
    <source>
        <dbReference type="ARBA" id="ARBA00000073"/>
    </source>
</evidence>
<dbReference type="AlphaFoldDB" id="A0A060M4V0"/>
<dbReference type="Proteomes" id="UP000027142">
    <property type="component" value="Chromosome"/>
</dbReference>
<dbReference type="PANTHER" id="PTHR21600">
    <property type="entry name" value="MITOCHONDRIAL RNA PSEUDOURIDINE SYNTHASE"/>
    <property type="match status" value="1"/>
</dbReference>
<dbReference type="CDD" id="cd02869">
    <property type="entry name" value="PseudoU_synth_RluA_like"/>
    <property type="match status" value="1"/>
</dbReference>
<dbReference type="GO" id="GO:0140098">
    <property type="term" value="F:catalytic activity, acting on RNA"/>
    <property type="evidence" value="ECO:0007669"/>
    <property type="project" value="UniProtKB-ARBA"/>
</dbReference>
<dbReference type="Gene3D" id="3.30.2350.10">
    <property type="entry name" value="Pseudouridine synthase"/>
    <property type="match status" value="1"/>
</dbReference>
<dbReference type="KEGG" id="ble:BleG1_2512"/>
<dbReference type="eggNOG" id="COG0564">
    <property type="taxonomic scope" value="Bacteria"/>
</dbReference>
<dbReference type="GO" id="GO:0000455">
    <property type="term" value="P:enzyme-directed rRNA pseudouridine synthesis"/>
    <property type="evidence" value="ECO:0007669"/>
    <property type="project" value="TreeGrafter"/>
</dbReference>
<dbReference type="InterPro" id="IPR006225">
    <property type="entry name" value="PsdUridine_synth_RluC/D"/>
</dbReference>
<dbReference type="InterPro" id="IPR020103">
    <property type="entry name" value="PsdUridine_synth_cat_dom_sf"/>
</dbReference>
<evidence type="ECO:0000256" key="5">
    <source>
        <dbReference type="RuleBase" id="RU362028"/>
    </source>
</evidence>
<dbReference type="InterPro" id="IPR006145">
    <property type="entry name" value="PsdUridine_synth_RsuA/RluA"/>
</dbReference>
<keyword evidence="5" id="KW-0413">Isomerase</keyword>
<dbReference type="OrthoDB" id="9807829at2"/>
<evidence type="ECO:0000313" key="8">
    <source>
        <dbReference type="Proteomes" id="UP000027142"/>
    </source>
</evidence>